<dbReference type="SUPFAM" id="SSF46894">
    <property type="entry name" value="C-terminal effector domain of the bipartite response regulators"/>
    <property type="match status" value="1"/>
</dbReference>
<dbReference type="CDD" id="cd00383">
    <property type="entry name" value="trans_reg_C"/>
    <property type="match status" value="1"/>
</dbReference>
<dbReference type="EMBL" id="CP013729">
    <property type="protein sequence ID" value="ALV07348.1"/>
    <property type="molecule type" value="Genomic_DNA"/>
</dbReference>
<reference evidence="2 3" key="1">
    <citation type="submission" date="2015-12" db="EMBL/GenBank/DDBJ databases">
        <title>Complete genome of Roseateles depolymerans KCTC 42856.</title>
        <authorList>
            <person name="Kim K.M."/>
        </authorList>
    </citation>
    <scope>NUCLEOTIDE SEQUENCE [LARGE SCALE GENOMIC DNA]</scope>
    <source>
        <strain evidence="2 3">KCTC 42856</strain>
    </source>
</reference>
<dbReference type="Pfam" id="PF00486">
    <property type="entry name" value="Trans_reg_C"/>
    <property type="match status" value="1"/>
</dbReference>
<protein>
    <submittedName>
        <fullName evidence="2">Uncharacterized protein</fullName>
    </submittedName>
</protein>
<dbReference type="PANTHER" id="PTHR47691:SF3">
    <property type="entry name" value="HTH-TYPE TRANSCRIPTIONAL REGULATOR RV0890C-RELATED"/>
    <property type="match status" value="1"/>
</dbReference>
<name>A0A0U3MZK5_9BURK</name>
<dbReference type="InterPro" id="IPR001867">
    <property type="entry name" value="OmpR/PhoB-type_DNA-bd"/>
</dbReference>
<dbReference type="InterPro" id="IPR036388">
    <property type="entry name" value="WH-like_DNA-bd_sf"/>
</dbReference>
<dbReference type="SMART" id="SM00862">
    <property type="entry name" value="Trans_reg_C"/>
    <property type="match status" value="1"/>
</dbReference>
<proteinExistence type="predicted"/>
<keyword evidence="3" id="KW-1185">Reference proteome</keyword>
<dbReference type="GO" id="GO:0000160">
    <property type="term" value="P:phosphorelay signal transduction system"/>
    <property type="evidence" value="ECO:0007669"/>
    <property type="project" value="InterPro"/>
</dbReference>
<dbReference type="PATRIC" id="fig|76731.3.peg.2950"/>
<keyword evidence="1" id="KW-0238">DNA-binding</keyword>
<organism evidence="2 3">
    <name type="scientific">Roseateles depolymerans</name>
    <dbReference type="NCBI Taxonomy" id="76731"/>
    <lineage>
        <taxon>Bacteria</taxon>
        <taxon>Pseudomonadati</taxon>
        <taxon>Pseudomonadota</taxon>
        <taxon>Betaproteobacteria</taxon>
        <taxon>Burkholderiales</taxon>
        <taxon>Sphaerotilaceae</taxon>
        <taxon>Roseateles</taxon>
    </lineage>
</organism>
<evidence type="ECO:0000313" key="3">
    <source>
        <dbReference type="Proteomes" id="UP000060699"/>
    </source>
</evidence>
<accession>A0A0U3MZK5</accession>
<dbReference type="PANTHER" id="PTHR47691">
    <property type="entry name" value="REGULATOR-RELATED"/>
    <property type="match status" value="1"/>
</dbReference>
<evidence type="ECO:0000313" key="2">
    <source>
        <dbReference type="EMBL" id="ALV07348.1"/>
    </source>
</evidence>
<sequence length="115" mass="12819">MRPYIQQALSFGPFTLHRSERLLFDGEREVRLGGRTMDLLIALVERSGEVVSKQALMAYVWGCQAVEEATLRTQVAALRAVLGDGQNDQRYIVNVPGRGYCFVAAVRTQRPSPHG</sequence>
<gene>
    <name evidence="2" type="ORF">RD2015_2884</name>
</gene>
<dbReference type="AlphaFoldDB" id="A0A0U3MZK5"/>
<dbReference type="Gene3D" id="1.10.10.10">
    <property type="entry name" value="Winged helix-like DNA-binding domain superfamily/Winged helix DNA-binding domain"/>
    <property type="match status" value="1"/>
</dbReference>
<dbReference type="InterPro" id="IPR016032">
    <property type="entry name" value="Sig_transdc_resp-reg_C-effctor"/>
</dbReference>
<dbReference type="GO" id="GO:0003677">
    <property type="term" value="F:DNA binding"/>
    <property type="evidence" value="ECO:0007669"/>
    <property type="project" value="UniProtKB-UniRule"/>
</dbReference>
<dbReference type="Proteomes" id="UP000060699">
    <property type="component" value="Chromosome"/>
</dbReference>
<dbReference type="PROSITE" id="PS51755">
    <property type="entry name" value="OMPR_PHOB"/>
    <property type="match status" value="1"/>
</dbReference>
<dbReference type="GO" id="GO:0006355">
    <property type="term" value="P:regulation of DNA-templated transcription"/>
    <property type="evidence" value="ECO:0007669"/>
    <property type="project" value="InterPro"/>
</dbReference>
<dbReference type="KEGG" id="rdp:RD2015_2884"/>
<evidence type="ECO:0000256" key="1">
    <source>
        <dbReference type="ARBA" id="ARBA00023125"/>
    </source>
</evidence>
<dbReference type="OrthoDB" id="9045337at2"/>
<dbReference type="RefSeq" id="WP_058935473.1">
    <property type="nucleotide sequence ID" value="NZ_CP013729.1"/>
</dbReference>
<dbReference type="STRING" id="76731.RD2015_2884"/>